<evidence type="ECO:0000256" key="10">
    <source>
        <dbReference type="ARBA" id="ARBA00023303"/>
    </source>
</evidence>
<evidence type="ECO:0000313" key="14">
    <source>
        <dbReference type="Proteomes" id="UP000242188"/>
    </source>
</evidence>
<keyword evidence="10 11" id="KW-0407">Ion channel</keyword>
<keyword evidence="14" id="KW-1185">Reference proteome</keyword>
<dbReference type="GO" id="GO:0015280">
    <property type="term" value="F:ligand-gated sodium channel activity"/>
    <property type="evidence" value="ECO:0007669"/>
    <property type="project" value="TreeGrafter"/>
</dbReference>
<keyword evidence="8 12" id="KW-0472">Membrane</keyword>
<evidence type="ECO:0000256" key="9">
    <source>
        <dbReference type="ARBA" id="ARBA00023201"/>
    </source>
</evidence>
<evidence type="ECO:0000256" key="7">
    <source>
        <dbReference type="ARBA" id="ARBA00023065"/>
    </source>
</evidence>
<organism evidence="13 14">
    <name type="scientific">Mizuhopecten yessoensis</name>
    <name type="common">Japanese scallop</name>
    <name type="synonym">Patinopecten yessoensis</name>
    <dbReference type="NCBI Taxonomy" id="6573"/>
    <lineage>
        <taxon>Eukaryota</taxon>
        <taxon>Metazoa</taxon>
        <taxon>Spiralia</taxon>
        <taxon>Lophotrochozoa</taxon>
        <taxon>Mollusca</taxon>
        <taxon>Bivalvia</taxon>
        <taxon>Autobranchia</taxon>
        <taxon>Pteriomorphia</taxon>
        <taxon>Pectinida</taxon>
        <taxon>Pectinoidea</taxon>
        <taxon>Pectinidae</taxon>
        <taxon>Mizuhopecten</taxon>
    </lineage>
</organism>
<reference evidence="13 14" key="1">
    <citation type="journal article" date="2017" name="Nat. Ecol. Evol.">
        <title>Scallop genome provides insights into evolution of bilaterian karyotype and development.</title>
        <authorList>
            <person name="Wang S."/>
            <person name="Zhang J."/>
            <person name="Jiao W."/>
            <person name="Li J."/>
            <person name="Xun X."/>
            <person name="Sun Y."/>
            <person name="Guo X."/>
            <person name="Huan P."/>
            <person name="Dong B."/>
            <person name="Zhang L."/>
            <person name="Hu X."/>
            <person name="Sun X."/>
            <person name="Wang J."/>
            <person name="Zhao C."/>
            <person name="Wang Y."/>
            <person name="Wang D."/>
            <person name="Huang X."/>
            <person name="Wang R."/>
            <person name="Lv J."/>
            <person name="Li Y."/>
            <person name="Zhang Z."/>
            <person name="Liu B."/>
            <person name="Lu W."/>
            <person name="Hui Y."/>
            <person name="Liang J."/>
            <person name="Zhou Z."/>
            <person name="Hou R."/>
            <person name="Li X."/>
            <person name="Liu Y."/>
            <person name="Li H."/>
            <person name="Ning X."/>
            <person name="Lin Y."/>
            <person name="Zhao L."/>
            <person name="Xing Q."/>
            <person name="Dou J."/>
            <person name="Li Y."/>
            <person name="Mao J."/>
            <person name="Guo H."/>
            <person name="Dou H."/>
            <person name="Li T."/>
            <person name="Mu C."/>
            <person name="Jiang W."/>
            <person name="Fu Q."/>
            <person name="Fu X."/>
            <person name="Miao Y."/>
            <person name="Liu J."/>
            <person name="Yu Q."/>
            <person name="Li R."/>
            <person name="Liao H."/>
            <person name="Li X."/>
            <person name="Kong Y."/>
            <person name="Jiang Z."/>
            <person name="Chourrout D."/>
            <person name="Li R."/>
            <person name="Bao Z."/>
        </authorList>
    </citation>
    <scope>NUCLEOTIDE SEQUENCE [LARGE SCALE GENOMIC DNA]</scope>
    <source>
        <strain evidence="13 14">PY_sf001</strain>
    </source>
</reference>
<evidence type="ECO:0000256" key="2">
    <source>
        <dbReference type="ARBA" id="ARBA00022448"/>
    </source>
</evidence>
<comment type="similarity">
    <text evidence="11">Belongs to the amiloride-sensitive sodium channel (TC 1.A.6) family.</text>
</comment>
<dbReference type="AlphaFoldDB" id="A0A210PT70"/>
<dbReference type="Proteomes" id="UP000242188">
    <property type="component" value="Unassembled WGS sequence"/>
</dbReference>
<sequence length="217" mass="24429">MRKTSPTRYVIQNLRKSTTMIKTKDTDVKDVTTTSEARTALSDYGGKTTLHGLRYALQLGISPTRRLIWVTVLLACVGMLLLQIVDRVMYYYSLPMDVNFRVNYNTSLLFPAVTICNQNSFKTTLANQSNLYHLLEKMHAPSDTVTVDDLQYYGAANITLDTIFLLTAHKKEDFITKCSWKGTKCGPDDFDLIATDHGICYTFNNRDVGKSISSVGN</sequence>
<dbReference type="GO" id="GO:0005886">
    <property type="term" value="C:plasma membrane"/>
    <property type="evidence" value="ECO:0007669"/>
    <property type="project" value="TreeGrafter"/>
</dbReference>
<evidence type="ECO:0000256" key="3">
    <source>
        <dbReference type="ARBA" id="ARBA00022461"/>
    </source>
</evidence>
<accession>A0A210PT70</accession>
<keyword evidence="5 12" id="KW-1133">Transmembrane helix</keyword>
<evidence type="ECO:0000256" key="1">
    <source>
        <dbReference type="ARBA" id="ARBA00004141"/>
    </source>
</evidence>
<dbReference type="Gene3D" id="2.60.470.10">
    <property type="entry name" value="Acid-sensing ion channels like domains"/>
    <property type="match status" value="1"/>
</dbReference>
<gene>
    <name evidence="13" type="ORF">KP79_PYT13306</name>
</gene>
<evidence type="ECO:0000256" key="8">
    <source>
        <dbReference type="ARBA" id="ARBA00023136"/>
    </source>
</evidence>
<dbReference type="PANTHER" id="PTHR11690">
    <property type="entry name" value="AMILORIDE-SENSITIVE SODIUM CHANNEL-RELATED"/>
    <property type="match status" value="1"/>
</dbReference>
<keyword evidence="4 11" id="KW-0812">Transmembrane</keyword>
<comment type="caution">
    <text evidence="13">The sequence shown here is derived from an EMBL/GenBank/DDBJ whole genome shotgun (WGS) entry which is preliminary data.</text>
</comment>
<evidence type="ECO:0000256" key="12">
    <source>
        <dbReference type="SAM" id="Phobius"/>
    </source>
</evidence>
<evidence type="ECO:0000256" key="4">
    <source>
        <dbReference type="ARBA" id="ARBA00022692"/>
    </source>
</evidence>
<evidence type="ECO:0000256" key="5">
    <source>
        <dbReference type="ARBA" id="ARBA00022989"/>
    </source>
</evidence>
<evidence type="ECO:0000313" key="13">
    <source>
        <dbReference type="EMBL" id="OWF39662.1"/>
    </source>
</evidence>
<dbReference type="Pfam" id="PF00858">
    <property type="entry name" value="ASC"/>
    <property type="match status" value="1"/>
</dbReference>
<keyword evidence="2 11" id="KW-0813">Transport</keyword>
<protein>
    <submittedName>
        <fullName evidence="13">Acid-sensing ion channel 2</fullName>
    </submittedName>
</protein>
<proteinExistence type="inferred from homology"/>
<comment type="subcellular location">
    <subcellularLocation>
        <location evidence="1">Membrane</location>
        <topology evidence="1">Multi-pass membrane protein</topology>
    </subcellularLocation>
</comment>
<evidence type="ECO:0000256" key="6">
    <source>
        <dbReference type="ARBA" id="ARBA00023053"/>
    </source>
</evidence>
<keyword evidence="3 11" id="KW-0894">Sodium channel</keyword>
<keyword evidence="7 11" id="KW-0406">Ion transport</keyword>
<dbReference type="EMBL" id="NEDP02005516">
    <property type="protein sequence ID" value="OWF39662.1"/>
    <property type="molecule type" value="Genomic_DNA"/>
</dbReference>
<evidence type="ECO:0000256" key="11">
    <source>
        <dbReference type="RuleBase" id="RU000679"/>
    </source>
</evidence>
<feature type="transmembrane region" description="Helical" evidence="12">
    <location>
        <begin position="67"/>
        <end position="85"/>
    </location>
</feature>
<dbReference type="OrthoDB" id="6332919at2759"/>
<dbReference type="PRINTS" id="PR01078">
    <property type="entry name" value="AMINACHANNEL"/>
</dbReference>
<name>A0A210PT70_MIZYE</name>
<keyword evidence="9 11" id="KW-0739">Sodium transport</keyword>
<keyword evidence="6" id="KW-0915">Sodium</keyword>
<dbReference type="InterPro" id="IPR001873">
    <property type="entry name" value="ENaC"/>
</dbReference>